<dbReference type="RefSeq" id="WP_048096100.1">
    <property type="nucleotide sequence ID" value="NZ_CP011267.1"/>
</dbReference>
<dbReference type="AlphaFoldDB" id="A0A0F7IDN0"/>
<name>A0A0F7IDN0_9EURY</name>
<dbReference type="Proteomes" id="UP000034723">
    <property type="component" value="Chromosome"/>
</dbReference>
<feature type="binding site" evidence="5">
    <location>
        <position position="376"/>
    </location>
    <ligand>
        <name>substrate</name>
    </ligand>
</feature>
<dbReference type="SUPFAM" id="SSF56266">
    <property type="entry name" value="DmpA/ArgJ-like"/>
    <property type="match status" value="1"/>
</dbReference>
<dbReference type="HOGENOM" id="CLU_027172_1_0_2"/>
<evidence type="ECO:0000256" key="4">
    <source>
        <dbReference type="ARBA" id="ARBA00023315"/>
    </source>
</evidence>
<feature type="binding site" evidence="5">
    <location>
        <position position="170"/>
    </location>
    <ligand>
        <name>substrate</name>
    </ligand>
</feature>
<feature type="site" description="Involved in the stabilization of negative charge on the oxyanion by the formation of the oxyanion hole" evidence="5">
    <location>
        <position position="98"/>
    </location>
</feature>
<dbReference type="NCBIfam" id="NF003802">
    <property type="entry name" value="PRK05388.1"/>
    <property type="match status" value="1"/>
</dbReference>
<feature type="site" description="Cleavage; by autolysis" evidence="5">
    <location>
        <begin position="169"/>
        <end position="170"/>
    </location>
</feature>
<dbReference type="STRING" id="113653.GAH_01714"/>
<dbReference type="InterPro" id="IPR016117">
    <property type="entry name" value="ArgJ-like_dom_sf"/>
</dbReference>
<dbReference type="GO" id="GO:0004358">
    <property type="term" value="F:L-glutamate N-acetyltransferase activity, acting on acetyl-L-ornithine as donor"/>
    <property type="evidence" value="ECO:0007669"/>
    <property type="project" value="UniProtKB-UniRule"/>
</dbReference>
<comment type="catalytic activity">
    <reaction evidence="5">
        <text>N(2)-acetyl-L-ornithine + L-glutamate = N-acetyl-L-glutamate + L-ornithine</text>
        <dbReference type="Rhea" id="RHEA:15349"/>
        <dbReference type="ChEBI" id="CHEBI:29985"/>
        <dbReference type="ChEBI" id="CHEBI:44337"/>
        <dbReference type="ChEBI" id="CHEBI:46911"/>
        <dbReference type="ChEBI" id="CHEBI:57805"/>
        <dbReference type="EC" id="2.3.1.35"/>
    </reaction>
</comment>
<accession>A0A0F7IDN0</accession>
<dbReference type="FunCoup" id="A0A0F7IDN0">
    <property type="interactions" value="172"/>
</dbReference>
<comment type="subcellular location">
    <subcellularLocation>
        <location evidence="5">Cytoplasm</location>
    </subcellularLocation>
</comment>
<dbReference type="KEGG" id="gah:GAH_01714"/>
<dbReference type="Pfam" id="PF01960">
    <property type="entry name" value="ArgJ"/>
    <property type="match status" value="1"/>
</dbReference>
<feature type="binding site" evidence="5">
    <location>
        <position position="246"/>
    </location>
    <ligand>
        <name>substrate</name>
    </ligand>
</feature>
<dbReference type="UniPathway" id="UPA00068">
    <property type="reaction ID" value="UER00106"/>
</dbReference>
<dbReference type="InterPro" id="IPR042195">
    <property type="entry name" value="ArgJ_beta_C"/>
</dbReference>
<evidence type="ECO:0000313" key="7">
    <source>
        <dbReference type="Proteomes" id="UP000034723"/>
    </source>
</evidence>
<feature type="binding site" evidence="5">
    <location>
        <position position="371"/>
    </location>
    <ligand>
        <name>substrate</name>
    </ligand>
</feature>
<comment type="function">
    <text evidence="5">Catalyzes two activities which are involved in the cyclic version of arginine biosynthesis: the synthesis of N-acetylglutamate from glutamate and acetyl-CoA as the acetyl donor, and of ornithine by transacetylation between N(2)-acetylornithine and glutamate.</text>
</comment>
<feature type="site" description="Involved in the stabilization of negative charge on the oxyanion by the formation of the oxyanion hole" evidence="5">
    <location>
        <position position="99"/>
    </location>
</feature>
<dbReference type="GO" id="GO:0005737">
    <property type="term" value="C:cytoplasm"/>
    <property type="evidence" value="ECO:0007669"/>
    <property type="project" value="UniProtKB-SubCell"/>
</dbReference>
<proteinExistence type="inferred from homology"/>
<keyword evidence="3 5" id="KW-0068">Autocatalytic cleavage</keyword>
<dbReference type="GO" id="GO:0006526">
    <property type="term" value="P:L-arginine biosynthetic process"/>
    <property type="evidence" value="ECO:0007669"/>
    <property type="project" value="UniProtKB-UniRule"/>
</dbReference>
<comment type="similarity">
    <text evidence="1 5">Belongs to the ArgJ family.</text>
</comment>
<keyword evidence="5" id="KW-0055">Arginine biosynthesis</keyword>
<feature type="binding site" evidence="5">
    <location>
        <position position="159"/>
    </location>
    <ligand>
        <name>substrate</name>
    </ligand>
</feature>
<comment type="pathway">
    <text evidence="5">Amino-acid biosynthesis; L-arginine biosynthesis; N(2)-acetyl-L-ornithine from L-glutamate: step 1/4.</text>
</comment>
<feature type="chain" id="PRO_5023240627" description="Arginine biosynthesis bifunctional protein ArgJ alpha chain" evidence="5">
    <location>
        <begin position="1"/>
        <end position="169"/>
    </location>
</feature>
<feature type="active site" description="Nucleophile" evidence="5">
    <location>
        <position position="170"/>
    </location>
</feature>
<evidence type="ECO:0000313" key="6">
    <source>
        <dbReference type="EMBL" id="AKG91003.1"/>
    </source>
</evidence>
<dbReference type="EC" id="2.3.1.35" evidence="5"/>
<keyword evidence="2 5" id="KW-0808">Transferase</keyword>
<dbReference type="GeneID" id="24804283"/>
<sequence>MGLSDSLRCYGIREGKTGVGIAVMAGRIFAVYTQNRIRAAPVIFNLQNLGKRVKGIIVNSGNANAYTGEEGLRKARRMAEFLAERLNCDLSEIAIASTGVIGRQLDVDKIIRIGEKVLERLGGGEEHINAFARAIMTTDRFPKIAKRRFGGVEILGIAKGAGMIAPNMATMLAFIFTNARCDGMEEIFREAVEGSFNRVIVDGDTSTNDTVFMVASEEVEANPEEFREHLSSLMLELAEMMARDGEGATKVFWVRVSGARSDDDALRVARAVAGSNLVKTAVFGGDPNFGRIIAAIGYSGADVDERITLKLRGESGVAVLVEEGNVVEGSLELAERIMKESRIEVLIDLHRGSGEGYAIGCDLTHDYVELNSKYTT</sequence>
<gene>
    <name evidence="5" type="primary">argJ</name>
    <name evidence="6" type="ORF">GAH_01714</name>
</gene>
<dbReference type="EMBL" id="CP011267">
    <property type="protein sequence ID" value="AKG91003.1"/>
    <property type="molecule type" value="Genomic_DNA"/>
</dbReference>
<dbReference type="PANTHER" id="PTHR23100">
    <property type="entry name" value="ARGININE BIOSYNTHESIS BIFUNCTIONAL PROTEIN ARGJ"/>
    <property type="match status" value="1"/>
</dbReference>
<reference evidence="6 7" key="1">
    <citation type="submission" date="2015-04" db="EMBL/GenBank/DDBJ databases">
        <title>The complete genome sequence of the hyperthermophilic, obligate iron-reducing archaeon Geoglobus ahangari strain 234T.</title>
        <authorList>
            <person name="Manzella M.P."/>
            <person name="Holmes D.E."/>
            <person name="Rocheleau J.M."/>
            <person name="Chung A."/>
            <person name="Reguera G."/>
            <person name="Kashefi K."/>
        </authorList>
    </citation>
    <scope>NUCLEOTIDE SEQUENCE [LARGE SCALE GENOMIC DNA]</scope>
    <source>
        <strain evidence="6 7">234</strain>
    </source>
</reference>
<feature type="binding site" evidence="5">
    <location>
        <position position="137"/>
    </location>
    <ligand>
        <name>substrate</name>
    </ligand>
</feature>
<dbReference type="NCBIfam" id="TIGR00120">
    <property type="entry name" value="ArgJ"/>
    <property type="match status" value="1"/>
</dbReference>
<comment type="subunit">
    <text evidence="5">Heterotetramer of two alpha and two beta chains.</text>
</comment>
<keyword evidence="7" id="KW-1185">Reference proteome</keyword>
<evidence type="ECO:0000256" key="2">
    <source>
        <dbReference type="ARBA" id="ARBA00022679"/>
    </source>
</evidence>
<dbReference type="EC" id="2.3.1.1" evidence="5"/>
<evidence type="ECO:0000256" key="1">
    <source>
        <dbReference type="ARBA" id="ARBA00006774"/>
    </source>
</evidence>
<dbReference type="Gene3D" id="3.60.70.12">
    <property type="entry name" value="L-amino peptidase D-ALA esterase/amidase"/>
    <property type="match status" value="1"/>
</dbReference>
<keyword evidence="5" id="KW-0511">Multifunctional enzyme</keyword>
<keyword evidence="5" id="KW-0963">Cytoplasm</keyword>
<dbReference type="OrthoDB" id="52592at2157"/>
<dbReference type="HAMAP" id="MF_01106">
    <property type="entry name" value="ArgJ"/>
    <property type="match status" value="1"/>
</dbReference>
<dbReference type="CDD" id="cd02152">
    <property type="entry name" value="OAT"/>
    <property type="match status" value="1"/>
</dbReference>
<feature type="chain" id="PRO_5023240628" description="Arginine biosynthesis bifunctional protein ArgJ beta chain" evidence="5">
    <location>
        <begin position="170"/>
        <end position="376"/>
    </location>
</feature>
<dbReference type="Gene3D" id="3.10.20.340">
    <property type="entry name" value="ArgJ beta chain, C-terminal domain"/>
    <property type="match status" value="1"/>
</dbReference>
<dbReference type="GO" id="GO:0004042">
    <property type="term" value="F:L-glutamate N-acetyltransferase activity"/>
    <property type="evidence" value="ECO:0007669"/>
    <property type="project" value="UniProtKB-UniRule"/>
</dbReference>
<dbReference type="InterPro" id="IPR002813">
    <property type="entry name" value="Arg_biosynth_ArgJ"/>
</dbReference>
<comment type="catalytic activity">
    <reaction evidence="5">
        <text>L-glutamate + acetyl-CoA = N-acetyl-L-glutamate + CoA + H(+)</text>
        <dbReference type="Rhea" id="RHEA:24292"/>
        <dbReference type="ChEBI" id="CHEBI:15378"/>
        <dbReference type="ChEBI" id="CHEBI:29985"/>
        <dbReference type="ChEBI" id="CHEBI:44337"/>
        <dbReference type="ChEBI" id="CHEBI:57287"/>
        <dbReference type="ChEBI" id="CHEBI:57288"/>
        <dbReference type="EC" id="2.3.1.1"/>
    </reaction>
</comment>
<keyword evidence="5" id="KW-0028">Amino-acid biosynthesis</keyword>
<organism evidence="6 7">
    <name type="scientific">Geoglobus ahangari</name>
    <dbReference type="NCBI Taxonomy" id="113653"/>
    <lineage>
        <taxon>Archaea</taxon>
        <taxon>Methanobacteriati</taxon>
        <taxon>Methanobacteriota</taxon>
        <taxon>Archaeoglobi</taxon>
        <taxon>Archaeoglobales</taxon>
        <taxon>Archaeoglobaceae</taxon>
        <taxon>Geoglobus</taxon>
    </lineage>
</organism>
<dbReference type="PANTHER" id="PTHR23100:SF0">
    <property type="entry name" value="ARGININE BIOSYNTHESIS BIFUNCTIONAL PROTEIN ARGJ, MITOCHONDRIAL"/>
    <property type="match status" value="1"/>
</dbReference>
<keyword evidence="4 5" id="KW-0012">Acyltransferase</keyword>
<dbReference type="PATRIC" id="fig|113653.22.peg.1686"/>
<dbReference type="InParanoid" id="A0A0F7IDN0"/>
<evidence type="ECO:0000256" key="3">
    <source>
        <dbReference type="ARBA" id="ARBA00022813"/>
    </source>
</evidence>
<protein>
    <recommendedName>
        <fullName evidence="5">Arginine biosynthesis bifunctional protein ArgJ</fullName>
    </recommendedName>
    <domain>
        <recommendedName>
            <fullName evidence="5">Glutamate N-acetyltransferase</fullName>
            <ecNumber evidence="5">2.3.1.35</ecNumber>
        </recommendedName>
        <alternativeName>
            <fullName evidence="5">Ornithine acetyltransferase</fullName>
            <shortName evidence="5">OATase</shortName>
        </alternativeName>
        <alternativeName>
            <fullName evidence="5">Ornithine transacetylase</fullName>
        </alternativeName>
    </domain>
    <domain>
        <recommendedName>
            <fullName evidence="5">Amino-acid acetyltransferase</fullName>
            <ecNumber evidence="5">2.3.1.1</ecNumber>
        </recommendedName>
        <alternativeName>
            <fullName evidence="5">N-acetylglutamate synthase</fullName>
            <shortName evidence="5">AGSase</shortName>
        </alternativeName>
    </domain>
    <component>
        <recommendedName>
            <fullName evidence="5">Arginine biosynthesis bifunctional protein ArgJ alpha chain</fullName>
        </recommendedName>
    </component>
    <component>
        <recommendedName>
            <fullName evidence="5">Arginine biosynthesis bifunctional protein ArgJ beta chain</fullName>
        </recommendedName>
    </component>
</protein>
<evidence type="ECO:0000256" key="5">
    <source>
        <dbReference type="HAMAP-Rule" id="MF_01106"/>
    </source>
</evidence>
<dbReference type="GO" id="GO:0006592">
    <property type="term" value="P:ornithine biosynthetic process"/>
    <property type="evidence" value="ECO:0007669"/>
    <property type="project" value="TreeGrafter"/>
</dbReference>
<comment type="pathway">
    <text evidence="5">Amino-acid biosynthesis; L-arginine biosynthesis; L-ornithine and N-acetyl-L-glutamate from L-glutamate and N(2)-acetyl-L-ornithine (cyclic): step 1/1.</text>
</comment>